<dbReference type="AlphaFoldDB" id="A0A4C1WBP6"/>
<accession>A0A4C1WBP6</accession>
<name>A0A4C1WBP6_EUMVA</name>
<organism evidence="2 3">
    <name type="scientific">Eumeta variegata</name>
    <name type="common">Bagworm moth</name>
    <name type="synonym">Eumeta japonica</name>
    <dbReference type="NCBI Taxonomy" id="151549"/>
    <lineage>
        <taxon>Eukaryota</taxon>
        <taxon>Metazoa</taxon>
        <taxon>Ecdysozoa</taxon>
        <taxon>Arthropoda</taxon>
        <taxon>Hexapoda</taxon>
        <taxon>Insecta</taxon>
        <taxon>Pterygota</taxon>
        <taxon>Neoptera</taxon>
        <taxon>Endopterygota</taxon>
        <taxon>Lepidoptera</taxon>
        <taxon>Glossata</taxon>
        <taxon>Ditrysia</taxon>
        <taxon>Tineoidea</taxon>
        <taxon>Psychidae</taxon>
        <taxon>Oiketicinae</taxon>
        <taxon>Eumeta</taxon>
    </lineage>
</organism>
<reference evidence="2 3" key="1">
    <citation type="journal article" date="2019" name="Commun. Biol.">
        <title>The bagworm genome reveals a unique fibroin gene that provides high tensile strength.</title>
        <authorList>
            <person name="Kono N."/>
            <person name="Nakamura H."/>
            <person name="Ohtoshi R."/>
            <person name="Tomita M."/>
            <person name="Numata K."/>
            <person name="Arakawa K."/>
        </authorList>
    </citation>
    <scope>NUCLEOTIDE SEQUENCE [LARGE SCALE GENOMIC DNA]</scope>
</reference>
<evidence type="ECO:0000256" key="1">
    <source>
        <dbReference type="SAM" id="MobiDB-lite"/>
    </source>
</evidence>
<evidence type="ECO:0000313" key="2">
    <source>
        <dbReference type="EMBL" id="GBP48806.1"/>
    </source>
</evidence>
<feature type="compositionally biased region" description="Basic and acidic residues" evidence="1">
    <location>
        <begin position="72"/>
        <end position="82"/>
    </location>
</feature>
<evidence type="ECO:0000313" key="3">
    <source>
        <dbReference type="Proteomes" id="UP000299102"/>
    </source>
</evidence>
<gene>
    <name evidence="2" type="ORF">EVAR_8414_1</name>
</gene>
<feature type="region of interest" description="Disordered" evidence="1">
    <location>
        <begin position="60"/>
        <end position="82"/>
    </location>
</feature>
<protein>
    <submittedName>
        <fullName evidence="2">Uncharacterized protein</fullName>
    </submittedName>
</protein>
<proteinExistence type="predicted"/>
<dbReference type="EMBL" id="BGZK01000531">
    <property type="protein sequence ID" value="GBP48806.1"/>
    <property type="molecule type" value="Genomic_DNA"/>
</dbReference>
<sequence>MALRLINRQLSRDRTSSNVRLRRGEKEHFHDTKQLHKQISRYTDRHADGRALRHRYRLLRDPAGPYGNHYTPLDRGRREAFD</sequence>
<keyword evidence="3" id="KW-1185">Reference proteome</keyword>
<dbReference type="Proteomes" id="UP000299102">
    <property type="component" value="Unassembled WGS sequence"/>
</dbReference>
<comment type="caution">
    <text evidence="2">The sequence shown here is derived from an EMBL/GenBank/DDBJ whole genome shotgun (WGS) entry which is preliminary data.</text>
</comment>